<organism evidence="8 9">
    <name type="scientific">Halobacillus yeomjeoni</name>
    <dbReference type="NCBI Taxonomy" id="311194"/>
    <lineage>
        <taxon>Bacteria</taxon>
        <taxon>Bacillati</taxon>
        <taxon>Bacillota</taxon>
        <taxon>Bacilli</taxon>
        <taxon>Bacillales</taxon>
        <taxon>Bacillaceae</taxon>
        <taxon>Halobacillus</taxon>
    </lineage>
</organism>
<dbReference type="AlphaFoldDB" id="A0A931HT45"/>
<dbReference type="InterPro" id="IPR035909">
    <property type="entry name" value="CheB_C"/>
</dbReference>
<dbReference type="GO" id="GO:0050568">
    <property type="term" value="F:protein-glutamine glutaminase activity"/>
    <property type="evidence" value="ECO:0007669"/>
    <property type="project" value="UniProtKB-UniRule"/>
</dbReference>
<gene>
    <name evidence="3" type="primary">cheB</name>
    <name evidence="8" type="ORF">H0267_03605</name>
</gene>
<dbReference type="NCBIfam" id="NF001965">
    <property type="entry name" value="PRK00742.1"/>
    <property type="match status" value="1"/>
</dbReference>
<evidence type="ECO:0000313" key="9">
    <source>
        <dbReference type="Proteomes" id="UP000614490"/>
    </source>
</evidence>
<comment type="catalytic activity">
    <reaction evidence="2 3">
        <text>[protein]-L-glutamate 5-O-methyl ester + H2O = L-glutamyl-[protein] + methanol + H(+)</text>
        <dbReference type="Rhea" id="RHEA:23236"/>
        <dbReference type="Rhea" id="RHEA-COMP:10208"/>
        <dbReference type="Rhea" id="RHEA-COMP:10311"/>
        <dbReference type="ChEBI" id="CHEBI:15377"/>
        <dbReference type="ChEBI" id="CHEBI:15378"/>
        <dbReference type="ChEBI" id="CHEBI:17790"/>
        <dbReference type="ChEBI" id="CHEBI:29973"/>
        <dbReference type="ChEBI" id="CHEBI:82795"/>
        <dbReference type="EC" id="3.1.1.61"/>
    </reaction>
</comment>
<dbReference type="Pfam" id="PF00072">
    <property type="entry name" value="Response_reg"/>
    <property type="match status" value="1"/>
</dbReference>
<evidence type="ECO:0000259" key="6">
    <source>
        <dbReference type="PROSITE" id="PS50110"/>
    </source>
</evidence>
<dbReference type="PANTHER" id="PTHR42872">
    <property type="entry name" value="PROTEIN-GLUTAMATE METHYLESTERASE/PROTEIN-GLUTAMINE GLUTAMINASE"/>
    <property type="match status" value="1"/>
</dbReference>
<comment type="catalytic activity">
    <reaction evidence="3">
        <text>L-glutaminyl-[protein] + H2O = L-glutamyl-[protein] + NH4(+)</text>
        <dbReference type="Rhea" id="RHEA:16441"/>
        <dbReference type="Rhea" id="RHEA-COMP:10207"/>
        <dbReference type="Rhea" id="RHEA-COMP:10208"/>
        <dbReference type="ChEBI" id="CHEBI:15377"/>
        <dbReference type="ChEBI" id="CHEBI:28938"/>
        <dbReference type="ChEBI" id="CHEBI:29973"/>
        <dbReference type="ChEBI" id="CHEBI:30011"/>
        <dbReference type="EC" id="3.5.1.44"/>
    </reaction>
</comment>
<feature type="active site" evidence="3 4">
    <location>
        <position position="293"/>
    </location>
</feature>
<comment type="caution">
    <text evidence="8">The sequence shown here is derived from an EMBL/GenBank/DDBJ whole genome shotgun (WGS) entry which is preliminary data.</text>
</comment>
<dbReference type="Gene3D" id="3.40.50.180">
    <property type="entry name" value="Methylesterase CheB, C-terminal domain"/>
    <property type="match status" value="1"/>
</dbReference>
<dbReference type="SUPFAM" id="SSF52738">
    <property type="entry name" value="Methylesterase CheB, C-terminal domain"/>
    <property type="match status" value="1"/>
</dbReference>
<feature type="active site" evidence="3 4">
    <location>
        <position position="197"/>
    </location>
</feature>
<dbReference type="InterPro" id="IPR001789">
    <property type="entry name" value="Sig_transdc_resp-reg_receiver"/>
</dbReference>
<dbReference type="GO" id="GO:0000156">
    <property type="term" value="F:phosphorelay response regulator activity"/>
    <property type="evidence" value="ECO:0007669"/>
    <property type="project" value="InterPro"/>
</dbReference>
<evidence type="ECO:0000313" key="8">
    <source>
        <dbReference type="EMBL" id="MBH0229292.1"/>
    </source>
</evidence>
<dbReference type="InterPro" id="IPR011006">
    <property type="entry name" value="CheY-like_superfamily"/>
</dbReference>
<dbReference type="Proteomes" id="UP000614490">
    <property type="component" value="Unassembled WGS sequence"/>
</dbReference>
<dbReference type="CDD" id="cd17541">
    <property type="entry name" value="REC_CheB-like"/>
    <property type="match status" value="1"/>
</dbReference>
<name>A0A931HT45_9BACI</name>
<evidence type="ECO:0000256" key="5">
    <source>
        <dbReference type="PROSITE-ProRule" id="PRU00169"/>
    </source>
</evidence>
<evidence type="ECO:0000256" key="1">
    <source>
        <dbReference type="ARBA" id="ARBA00022801"/>
    </source>
</evidence>
<dbReference type="GO" id="GO:0006935">
    <property type="term" value="P:chemotaxis"/>
    <property type="evidence" value="ECO:0007669"/>
    <property type="project" value="UniProtKB-UniRule"/>
</dbReference>
<dbReference type="EMBL" id="JADZSC010000001">
    <property type="protein sequence ID" value="MBH0229292.1"/>
    <property type="molecule type" value="Genomic_DNA"/>
</dbReference>
<comment type="PTM">
    <text evidence="3">Phosphorylated by CheA. Phosphorylation of the N-terminal regulatory domain activates the methylesterase activity.</text>
</comment>
<dbReference type="InterPro" id="IPR008248">
    <property type="entry name" value="CheB-like"/>
</dbReference>
<sequence>MKKLKVLVVDDSAFMRRVLKDILQRDVRIEVVATARNGVEGLEKAEEFQPDVITLDIEMPVMDGLEMLAVIMSDFRIPVVVVSTFTQEHAARTIHAMTSGTVDFIEKPSGPISLDMKKVGRQVIDKVIAASHARPEVHLKRGWVENSKGARTGAVTNTSEVKQILTVGTSTGGPRALQTVLSRLPEDLNSPVVIVQHMPEKFTKSLAARLNECSSLHVKQAEQHEPLLNGTAYIAPGGRHMSVIEREGTLLIELDDSESIGGHRPSVNRLLNSLASFPSIPVLSIILTGMGADGTDGMIELKKKHPSVYCIAEDKKTCVVYGMPKAVVRSGLADEVLPITSMPERIIHHLKEQRRELGGK</sequence>
<protein>
    <recommendedName>
        <fullName evidence="3">Protein-glutamate methylesterase/protein-glutamine glutaminase</fullName>
        <ecNumber evidence="3">3.1.1.61</ecNumber>
        <ecNumber evidence="3">3.5.1.44</ecNumber>
    </recommendedName>
</protein>
<dbReference type="SUPFAM" id="SSF52172">
    <property type="entry name" value="CheY-like"/>
    <property type="match status" value="1"/>
</dbReference>
<dbReference type="InterPro" id="IPR000673">
    <property type="entry name" value="Sig_transdc_resp-reg_Me-estase"/>
</dbReference>
<evidence type="ECO:0000256" key="4">
    <source>
        <dbReference type="PROSITE-ProRule" id="PRU00050"/>
    </source>
</evidence>
<feature type="modified residue" description="4-aspartylphosphate" evidence="3 5">
    <location>
        <position position="56"/>
    </location>
</feature>
<dbReference type="SMART" id="SM00448">
    <property type="entry name" value="REC"/>
    <property type="match status" value="1"/>
</dbReference>
<keyword evidence="3 4" id="KW-0145">Chemotaxis</keyword>
<dbReference type="GO" id="GO:0008984">
    <property type="term" value="F:protein-glutamate methylesterase activity"/>
    <property type="evidence" value="ECO:0007669"/>
    <property type="project" value="UniProtKB-UniRule"/>
</dbReference>
<dbReference type="PIRSF" id="PIRSF000876">
    <property type="entry name" value="RR_chemtxs_CheB"/>
    <property type="match status" value="1"/>
</dbReference>
<dbReference type="PANTHER" id="PTHR42872:SF3">
    <property type="entry name" value="PROTEIN-GLUTAMATE METHYLESTERASE_PROTEIN-GLUTAMINE GLUTAMINASE 1"/>
    <property type="match status" value="1"/>
</dbReference>
<comment type="function">
    <text evidence="3">Involved in chemotaxis. Part of a chemotaxis signal transduction system that modulates chemotaxis in response to various stimuli. Catalyzes the demethylation of specific methylglutamate residues introduced into the chemoreceptors (methyl-accepting chemotaxis proteins or MCP) by CheR. Also mediates the irreversible deamidation of specific glutamine residues to glutamic acid.</text>
</comment>
<proteinExistence type="inferred from homology"/>
<comment type="similarity">
    <text evidence="3">Belongs to the CheB family.</text>
</comment>
<comment type="subcellular location">
    <subcellularLocation>
        <location evidence="3">Cytoplasm</location>
    </subcellularLocation>
</comment>
<keyword evidence="1 3" id="KW-0378">Hydrolase</keyword>
<reference evidence="8 9" key="1">
    <citation type="journal article" date="2005" name="Int. J. Syst. Evol. Microbiol.">
        <title>Halobacillus yeomjeoni sp. nov., isolated from a marine solar saltern in Korea.</title>
        <authorList>
            <person name="Yoon J.H."/>
            <person name="Kang S.J."/>
            <person name="Lee C.H."/>
            <person name="Oh H.W."/>
            <person name="Oh T.K."/>
        </authorList>
    </citation>
    <scope>NUCLEOTIDE SEQUENCE [LARGE SCALE GENOMIC DNA]</scope>
    <source>
        <strain evidence="8 9">KCTC 3957</strain>
    </source>
</reference>
<keyword evidence="9" id="KW-1185">Reference proteome</keyword>
<dbReference type="RefSeq" id="WP_197315914.1">
    <property type="nucleotide sequence ID" value="NZ_JADZSC010000001.1"/>
</dbReference>
<dbReference type="EC" id="3.5.1.44" evidence="3"/>
<dbReference type="CDD" id="cd16432">
    <property type="entry name" value="CheB_Rec"/>
    <property type="match status" value="1"/>
</dbReference>
<dbReference type="Gene3D" id="3.40.50.2300">
    <property type="match status" value="1"/>
</dbReference>
<dbReference type="PROSITE" id="PS50122">
    <property type="entry name" value="CHEB"/>
    <property type="match status" value="1"/>
</dbReference>
<keyword evidence="3" id="KW-0963">Cytoplasm</keyword>
<evidence type="ECO:0000256" key="2">
    <source>
        <dbReference type="ARBA" id="ARBA00048267"/>
    </source>
</evidence>
<dbReference type="GO" id="GO:0005737">
    <property type="term" value="C:cytoplasm"/>
    <property type="evidence" value="ECO:0007669"/>
    <property type="project" value="UniProtKB-SubCell"/>
</dbReference>
<dbReference type="HAMAP" id="MF_00099">
    <property type="entry name" value="CheB_chemtxs"/>
    <property type="match status" value="1"/>
</dbReference>
<comment type="domain">
    <text evidence="3">Contains a C-terminal catalytic domain, and an N-terminal region which modulates catalytic activity.</text>
</comment>
<evidence type="ECO:0000259" key="7">
    <source>
        <dbReference type="PROSITE" id="PS50122"/>
    </source>
</evidence>
<accession>A0A931HT45</accession>
<dbReference type="Pfam" id="PF01339">
    <property type="entry name" value="CheB_methylest"/>
    <property type="match status" value="1"/>
</dbReference>
<evidence type="ECO:0000256" key="3">
    <source>
        <dbReference type="HAMAP-Rule" id="MF_00099"/>
    </source>
</evidence>
<feature type="domain" description="CheB-type methylesterase" evidence="7">
    <location>
        <begin position="158"/>
        <end position="353"/>
    </location>
</feature>
<feature type="active site" evidence="3 4">
    <location>
        <position position="170"/>
    </location>
</feature>
<feature type="domain" description="Response regulatory" evidence="6">
    <location>
        <begin position="5"/>
        <end position="122"/>
    </location>
</feature>
<keyword evidence="3 5" id="KW-0597">Phosphoprotein</keyword>
<dbReference type="EC" id="3.1.1.61" evidence="3"/>
<dbReference type="PROSITE" id="PS50110">
    <property type="entry name" value="RESPONSE_REGULATORY"/>
    <property type="match status" value="1"/>
</dbReference>